<comment type="similarity">
    <text evidence="1 3">Belongs to the thiolase-like superfamily. Beta-ketoacyl-ACP synthases family.</text>
</comment>
<dbReference type="InterPro" id="IPR016039">
    <property type="entry name" value="Thiolase-like"/>
</dbReference>
<evidence type="ECO:0000313" key="6">
    <source>
        <dbReference type="Proteomes" id="UP000011863"/>
    </source>
</evidence>
<dbReference type="PROSITE" id="PS52004">
    <property type="entry name" value="KS3_2"/>
    <property type="match status" value="1"/>
</dbReference>
<dbReference type="GO" id="GO:0004315">
    <property type="term" value="F:3-oxoacyl-[acyl-carrier-protein] synthase activity"/>
    <property type="evidence" value="ECO:0007669"/>
    <property type="project" value="UniProtKB-EC"/>
</dbReference>
<dbReference type="Proteomes" id="UP000011863">
    <property type="component" value="Chromosome"/>
</dbReference>
<dbReference type="InterPro" id="IPR000794">
    <property type="entry name" value="Beta-ketoacyl_synthase"/>
</dbReference>
<dbReference type="CDD" id="cd00834">
    <property type="entry name" value="KAS_I_II"/>
    <property type="match status" value="1"/>
</dbReference>
<evidence type="ECO:0000256" key="2">
    <source>
        <dbReference type="ARBA" id="ARBA00022679"/>
    </source>
</evidence>
<dbReference type="NCBIfam" id="NF005589">
    <property type="entry name" value="PRK07314.1"/>
    <property type="match status" value="1"/>
</dbReference>
<dbReference type="PANTHER" id="PTHR11712:SF336">
    <property type="entry name" value="3-OXOACYL-[ACYL-CARRIER-PROTEIN] SYNTHASE, MITOCHONDRIAL"/>
    <property type="match status" value="1"/>
</dbReference>
<accession>A0A6C7E379</accession>
<dbReference type="Pfam" id="PF02801">
    <property type="entry name" value="Ketoacyl-synt_C"/>
    <property type="match status" value="1"/>
</dbReference>
<gene>
    <name evidence="5" type="primary">fabF</name>
    <name evidence="5" type="ORF">YM304_21300</name>
</gene>
<dbReference type="Gene3D" id="3.40.47.10">
    <property type="match status" value="1"/>
</dbReference>
<dbReference type="KEGG" id="aym:YM304_21300"/>
<dbReference type="EMBL" id="AP012057">
    <property type="protein sequence ID" value="BAN02444.1"/>
    <property type="molecule type" value="Genomic_DNA"/>
</dbReference>
<proteinExistence type="inferred from homology"/>
<dbReference type="InterPro" id="IPR020841">
    <property type="entry name" value="PKS_Beta-ketoAc_synthase_dom"/>
</dbReference>
<feature type="domain" description="Ketosynthase family 3 (KS3)" evidence="4">
    <location>
        <begin position="8"/>
        <end position="398"/>
    </location>
</feature>
<dbReference type="GO" id="GO:0006633">
    <property type="term" value="P:fatty acid biosynthetic process"/>
    <property type="evidence" value="ECO:0007669"/>
    <property type="project" value="InterPro"/>
</dbReference>
<name>A0A6C7E379_ILUCY</name>
<dbReference type="InterPro" id="IPR018201">
    <property type="entry name" value="Ketoacyl_synth_AS"/>
</dbReference>
<dbReference type="InterPro" id="IPR014031">
    <property type="entry name" value="Ketoacyl_synth_C"/>
</dbReference>
<keyword evidence="5" id="KW-0012">Acyltransferase</keyword>
<dbReference type="EC" id="2.3.1.179" evidence="5"/>
<reference evidence="5 6" key="1">
    <citation type="journal article" date="2013" name="Int. J. Syst. Evol. Microbiol.">
        <title>Ilumatobacter nonamiense sp. nov. and Ilumatobacter coccineum sp. nov., isolated from seashore sand.</title>
        <authorList>
            <person name="Matsumoto A."/>
            <person name="Kasai H."/>
            <person name="Matsuo Y."/>
            <person name="Shizuri Y."/>
            <person name="Ichikawa N."/>
            <person name="Fujita N."/>
            <person name="Omura S."/>
            <person name="Takahashi Y."/>
        </authorList>
    </citation>
    <scope>NUCLEOTIDE SEQUENCE [LARGE SCALE GENOMIC DNA]</scope>
    <source>
        <strain evidence="6">NBRC 103263 / KCTC 29153 / YM16-304</strain>
    </source>
</reference>
<dbReference type="PANTHER" id="PTHR11712">
    <property type="entry name" value="POLYKETIDE SYNTHASE-RELATED"/>
    <property type="match status" value="1"/>
</dbReference>
<keyword evidence="2 3" id="KW-0808">Transferase</keyword>
<sequence length="400" mass="40571">MSSGSTGSRRVAITGFGVVAPAGIGTENYWSGLNGPGATGGQHIELTDWDPAPYFDNAKDARRADRVEQFALAASAEAFEQAGGVDAIGVEPGRFGTIFGTGIGGLHTLEAQVLTLHEKGERRVSPFLVPMMMANASGAAVSMRYNLQGQSETITTACAAGTHALNYAARLIKWGIIDAAASGGSESAGTATSLAGFRNMTALSSSGVSMPFAADRDGFVMGEGAAVFILEEWSIAEARGATILGEVMGGASNADAHHITAPAPGGRGAISCMHQALDEAGLQPGDIKQVNAHGTSTPLNDAAEADAITTVFGERAVPVVSTKGVTGHALGAAGALEAAAVLLSFEKRQIPPTANTTEADPEMSIDLVTGAARGWEPGPTISNNFGFGGHNGSIVIAPPA</sequence>
<evidence type="ECO:0000313" key="5">
    <source>
        <dbReference type="EMBL" id="BAN02444.1"/>
    </source>
</evidence>
<dbReference type="RefSeq" id="WP_015441691.1">
    <property type="nucleotide sequence ID" value="NC_020520.1"/>
</dbReference>
<dbReference type="AlphaFoldDB" id="A0A6C7E379"/>
<evidence type="ECO:0000259" key="4">
    <source>
        <dbReference type="PROSITE" id="PS52004"/>
    </source>
</evidence>
<dbReference type="OrthoDB" id="9808669at2"/>
<dbReference type="Pfam" id="PF00109">
    <property type="entry name" value="ketoacyl-synt"/>
    <property type="match status" value="1"/>
</dbReference>
<dbReference type="InterPro" id="IPR014030">
    <property type="entry name" value="Ketoacyl_synth_N"/>
</dbReference>
<organism evidence="5 6">
    <name type="scientific">Ilumatobacter coccineus (strain NBRC 103263 / KCTC 29153 / YM16-304)</name>
    <dbReference type="NCBI Taxonomy" id="1313172"/>
    <lineage>
        <taxon>Bacteria</taxon>
        <taxon>Bacillati</taxon>
        <taxon>Actinomycetota</taxon>
        <taxon>Acidimicrobiia</taxon>
        <taxon>Acidimicrobiales</taxon>
        <taxon>Ilumatobacteraceae</taxon>
        <taxon>Ilumatobacter</taxon>
    </lineage>
</organism>
<dbReference type="SUPFAM" id="SSF53901">
    <property type="entry name" value="Thiolase-like"/>
    <property type="match status" value="2"/>
</dbReference>
<dbReference type="SMART" id="SM00825">
    <property type="entry name" value="PKS_KS"/>
    <property type="match status" value="1"/>
</dbReference>
<dbReference type="PROSITE" id="PS00606">
    <property type="entry name" value="KS3_1"/>
    <property type="match status" value="1"/>
</dbReference>
<evidence type="ECO:0000256" key="3">
    <source>
        <dbReference type="RuleBase" id="RU003694"/>
    </source>
</evidence>
<protein>
    <submittedName>
        <fullName evidence="5">3-oxoacyl-[acyl-carrier-protein] synthase II</fullName>
        <ecNumber evidence="5">2.3.1.179</ecNumber>
    </submittedName>
</protein>
<keyword evidence="6" id="KW-1185">Reference proteome</keyword>
<evidence type="ECO:0000256" key="1">
    <source>
        <dbReference type="ARBA" id="ARBA00008467"/>
    </source>
</evidence>